<keyword evidence="10" id="KW-1185">Reference proteome</keyword>
<protein>
    <submittedName>
        <fullName evidence="9">Uncharacterized protein</fullName>
    </submittedName>
</protein>
<keyword evidence="2" id="KW-0732">Signal</keyword>
<dbReference type="PROSITE" id="PS51465">
    <property type="entry name" value="KAZAL_2"/>
    <property type="match status" value="1"/>
</dbReference>
<dbReference type="InterPro" id="IPR016186">
    <property type="entry name" value="C-type_lectin-like/link_sf"/>
</dbReference>
<dbReference type="EMBL" id="CALNXJ010000035">
    <property type="protein sequence ID" value="CAH3141312.1"/>
    <property type="molecule type" value="Genomic_DNA"/>
</dbReference>
<dbReference type="InterPro" id="IPR000742">
    <property type="entry name" value="EGF"/>
</dbReference>
<keyword evidence="4" id="KW-1015">Disulfide bond</keyword>
<accession>A0AAU9X9Y5</accession>
<dbReference type="PROSITE" id="PS50026">
    <property type="entry name" value="EGF_3"/>
    <property type="match status" value="1"/>
</dbReference>
<dbReference type="SMART" id="SM00181">
    <property type="entry name" value="EGF"/>
    <property type="match status" value="1"/>
</dbReference>
<dbReference type="SUPFAM" id="SSF100895">
    <property type="entry name" value="Kazal-type serine protease inhibitors"/>
    <property type="match status" value="1"/>
</dbReference>
<feature type="non-terminal residue" evidence="9">
    <location>
        <position position="1"/>
    </location>
</feature>
<evidence type="ECO:0000256" key="4">
    <source>
        <dbReference type="ARBA" id="ARBA00023157"/>
    </source>
</evidence>
<dbReference type="SMART" id="SM00179">
    <property type="entry name" value="EGF_CA"/>
    <property type="match status" value="1"/>
</dbReference>
<dbReference type="PROSITE" id="PS00010">
    <property type="entry name" value="ASX_HYDROXYL"/>
    <property type="match status" value="1"/>
</dbReference>
<evidence type="ECO:0000259" key="7">
    <source>
        <dbReference type="PROSITE" id="PS50041"/>
    </source>
</evidence>
<dbReference type="Gene3D" id="2.10.25.10">
    <property type="entry name" value="Laminin"/>
    <property type="match status" value="1"/>
</dbReference>
<dbReference type="PANTHER" id="PTHR22803">
    <property type="entry name" value="MANNOSE, PHOSPHOLIPASE, LECTIN RECEPTOR RELATED"/>
    <property type="match status" value="1"/>
</dbReference>
<dbReference type="InterPro" id="IPR037221">
    <property type="entry name" value="H-type_lectin_dom_sf"/>
</dbReference>
<dbReference type="SUPFAM" id="SSF56436">
    <property type="entry name" value="C-type lectin-like"/>
    <property type="match status" value="1"/>
</dbReference>
<reference evidence="9 10" key="1">
    <citation type="submission" date="2022-05" db="EMBL/GenBank/DDBJ databases">
        <authorList>
            <consortium name="Genoscope - CEA"/>
            <person name="William W."/>
        </authorList>
    </citation>
    <scope>NUCLEOTIDE SEQUENCE [LARGE SCALE GENOMIC DNA]</scope>
</reference>
<dbReference type="Proteomes" id="UP001159428">
    <property type="component" value="Unassembled WGS sequence"/>
</dbReference>
<dbReference type="InterPro" id="IPR001881">
    <property type="entry name" value="EGF-like_Ca-bd_dom"/>
</dbReference>
<dbReference type="Gene3D" id="3.10.100.10">
    <property type="entry name" value="Mannose-Binding Protein A, subunit A"/>
    <property type="match status" value="1"/>
</dbReference>
<dbReference type="Pfam" id="PF00059">
    <property type="entry name" value="Lectin_C"/>
    <property type="match status" value="1"/>
</dbReference>
<dbReference type="PROSITE" id="PS00615">
    <property type="entry name" value="C_TYPE_LECTIN_1"/>
    <property type="match status" value="1"/>
</dbReference>
<evidence type="ECO:0000259" key="6">
    <source>
        <dbReference type="PROSITE" id="PS50026"/>
    </source>
</evidence>
<dbReference type="SMART" id="SM00280">
    <property type="entry name" value="KAZAL"/>
    <property type="match status" value="1"/>
</dbReference>
<comment type="caution">
    <text evidence="5">Lacks conserved residue(s) required for the propagation of feature annotation.</text>
</comment>
<evidence type="ECO:0000256" key="5">
    <source>
        <dbReference type="PROSITE-ProRule" id="PRU00076"/>
    </source>
</evidence>
<dbReference type="Pfam" id="PF07648">
    <property type="entry name" value="Kazal_2"/>
    <property type="match status" value="1"/>
</dbReference>
<dbReference type="InterPro" id="IPR050111">
    <property type="entry name" value="C-type_lectin/snaclec_domain"/>
</dbReference>
<dbReference type="SMART" id="SM00034">
    <property type="entry name" value="CLECT"/>
    <property type="match status" value="1"/>
</dbReference>
<keyword evidence="1 5" id="KW-0245">EGF-like domain</keyword>
<evidence type="ECO:0000313" key="9">
    <source>
        <dbReference type="EMBL" id="CAH3141312.1"/>
    </source>
</evidence>
<dbReference type="GO" id="GO:0005509">
    <property type="term" value="F:calcium ion binding"/>
    <property type="evidence" value="ECO:0007669"/>
    <property type="project" value="InterPro"/>
</dbReference>
<dbReference type="InterPro" id="IPR016187">
    <property type="entry name" value="CTDL_fold"/>
</dbReference>
<dbReference type="Pfam" id="PF12947">
    <property type="entry name" value="EGF_3"/>
    <property type="match status" value="1"/>
</dbReference>
<dbReference type="InterPro" id="IPR000152">
    <property type="entry name" value="EGF-type_Asp/Asn_hydroxyl_site"/>
</dbReference>
<dbReference type="SUPFAM" id="SSF57196">
    <property type="entry name" value="EGF/Laminin"/>
    <property type="match status" value="1"/>
</dbReference>
<comment type="caution">
    <text evidence="9">The sequence shown here is derived from an EMBL/GenBank/DDBJ whole genome shotgun (WGS) entry which is preliminary data.</text>
</comment>
<gene>
    <name evidence="9" type="ORF">PMEA_00019640</name>
</gene>
<dbReference type="PROSITE" id="PS50041">
    <property type="entry name" value="C_TYPE_LECTIN_2"/>
    <property type="match status" value="1"/>
</dbReference>
<dbReference type="CDD" id="cd00054">
    <property type="entry name" value="EGF_CA"/>
    <property type="match status" value="1"/>
</dbReference>
<dbReference type="CDD" id="cd00104">
    <property type="entry name" value="KAZAL_FS"/>
    <property type="match status" value="1"/>
</dbReference>
<sequence length="820" mass="92001">APSIKAGKDNVTTNSPGLFGCKKIYFQHPFHGKQQVKIFASFGHNIRSSGHRYGGAVWVESVSTSGFTACVLEFGDGSNSTSEINWLALQSLPLGTQLETAHLNAWTTGTKCTTIKFKQRFKTSPTILVAVSHDILSRPQDAMAVWVEDLKKDNFKVCLKETKLFDGIHKSIKINWMAFTTVKIENVTSSKSVLLHNASLEKHHDNYAYCQTINFTDPFYAPPVVVVTPRQGYMNNYSGVSRSQCNAMTAWVEYSSTEDMKVCARSYDGDAYGDDIIRVDYVVVGDLDPCLNVTCYFHGLCKAFGPHDARCVCIDHCPSYHEPICSSNGTTYDNECLFKQEMCRMRLNFTVQHPGSCEGFPFQRGRHHMPHIPSLGYSHCEIIPLKPFVFYPDKPIEVQLTVNHIDTSDKLYVHDAAVSWVENISTHRFTACVMAAGFNERKSNANVTVDWMAYQGAPVGGVAGEERMSQWWTGTTCKTVNFPSGKFTSSPSVFVTAEHHHSGLKRDAASVWTEDVTQSSCKVCLRELQNYAGSHKDISVNWFAFVDLDKPPFLEHSVIHFMNNKPPSHDQNDAFCKDVSLLHTYHTVPNVLVSANHSTKGRNLSPVHNGITAWVEYINKTGFRVCFKELFETRYDPLSIVYTVMSEVCQPGWDYFNGYCYFTSSTCSSWPTAEKKCAKMGSHLATVHNQEENVYIQHRHNGDKSWIGLNDRSVEGLFVWTNKGTSSFRFWAPNQPNNYTDQDCVHTLGAKNEYTWNDVSCDNCLKFTCFKDTNECTVSSLLCDVNAACQNTEGSYKCICKTGFKGDGKKCPGKKIILSS</sequence>
<dbReference type="InterPro" id="IPR018097">
    <property type="entry name" value="EGF_Ca-bd_CS"/>
</dbReference>
<organism evidence="9 10">
    <name type="scientific">Pocillopora meandrina</name>
    <dbReference type="NCBI Taxonomy" id="46732"/>
    <lineage>
        <taxon>Eukaryota</taxon>
        <taxon>Metazoa</taxon>
        <taxon>Cnidaria</taxon>
        <taxon>Anthozoa</taxon>
        <taxon>Hexacorallia</taxon>
        <taxon>Scleractinia</taxon>
        <taxon>Astrocoeniina</taxon>
        <taxon>Pocilloporidae</taxon>
        <taxon>Pocillopora</taxon>
    </lineage>
</organism>
<dbReference type="Gene3D" id="2.60.40.2080">
    <property type="match status" value="3"/>
</dbReference>
<feature type="domain" description="EGF-like" evidence="6">
    <location>
        <begin position="772"/>
        <end position="812"/>
    </location>
</feature>
<dbReference type="PROSITE" id="PS01186">
    <property type="entry name" value="EGF_2"/>
    <property type="match status" value="1"/>
</dbReference>
<dbReference type="InterPro" id="IPR002350">
    <property type="entry name" value="Kazal_dom"/>
</dbReference>
<name>A0AAU9X9Y5_9CNID</name>
<evidence type="ECO:0000313" key="10">
    <source>
        <dbReference type="Proteomes" id="UP001159428"/>
    </source>
</evidence>
<dbReference type="InterPro" id="IPR018378">
    <property type="entry name" value="C-type_lectin_CS"/>
</dbReference>
<feature type="domain" description="C-type lectin" evidence="7">
    <location>
        <begin position="656"/>
        <end position="770"/>
    </location>
</feature>
<feature type="domain" description="Kazal-like" evidence="8">
    <location>
        <begin position="312"/>
        <end position="359"/>
    </location>
</feature>
<dbReference type="InterPro" id="IPR024731">
    <property type="entry name" value="NELL2-like_EGF"/>
</dbReference>
<evidence type="ECO:0000256" key="1">
    <source>
        <dbReference type="ARBA" id="ARBA00022536"/>
    </source>
</evidence>
<dbReference type="InterPro" id="IPR001304">
    <property type="entry name" value="C-type_lectin-like"/>
</dbReference>
<dbReference type="InterPro" id="IPR036058">
    <property type="entry name" value="Kazal_dom_sf"/>
</dbReference>
<dbReference type="Gene3D" id="3.30.60.30">
    <property type="match status" value="1"/>
</dbReference>
<dbReference type="AlphaFoldDB" id="A0AAU9X9Y5"/>
<keyword evidence="3" id="KW-0677">Repeat</keyword>
<evidence type="ECO:0000256" key="3">
    <source>
        <dbReference type="ARBA" id="ARBA00022737"/>
    </source>
</evidence>
<dbReference type="FunFam" id="2.10.25.10:FF:000038">
    <property type="entry name" value="Fibrillin 2"/>
    <property type="match status" value="1"/>
</dbReference>
<proteinExistence type="predicted"/>
<dbReference type="PROSITE" id="PS01187">
    <property type="entry name" value="EGF_CA"/>
    <property type="match status" value="1"/>
</dbReference>
<evidence type="ECO:0000256" key="2">
    <source>
        <dbReference type="ARBA" id="ARBA00022729"/>
    </source>
</evidence>
<evidence type="ECO:0000259" key="8">
    <source>
        <dbReference type="PROSITE" id="PS51465"/>
    </source>
</evidence>